<dbReference type="AlphaFoldDB" id="A0AA37LNL7"/>
<keyword evidence="2" id="KW-1185">Reference proteome</keyword>
<evidence type="ECO:0000313" key="1">
    <source>
        <dbReference type="EMBL" id="GJC78688.1"/>
    </source>
</evidence>
<evidence type="ECO:0000313" key="2">
    <source>
        <dbReference type="Proteomes" id="UP001055172"/>
    </source>
</evidence>
<accession>A0AA37LNL7</accession>
<sequence>MYQREYSVFEANITMLGCTLFSSIPDSKLTAVGNWLNDCGAIDGWTVEEHCQRHNEDFAWLNAMVKTTAEDPPRKIVILTLSQATACQQQPQARSFNGFARSTQLGQLPVKPWAFGHTHYTCVLADKGTGERAYTNQTGY</sequence>
<dbReference type="EMBL" id="BPPX01000003">
    <property type="protein sequence ID" value="GJC78688.1"/>
    <property type="molecule type" value="Genomic_DNA"/>
</dbReference>
<organism evidence="1 2">
    <name type="scientific">Colletotrichum liriopes</name>
    <dbReference type="NCBI Taxonomy" id="708192"/>
    <lineage>
        <taxon>Eukaryota</taxon>
        <taxon>Fungi</taxon>
        <taxon>Dikarya</taxon>
        <taxon>Ascomycota</taxon>
        <taxon>Pezizomycotina</taxon>
        <taxon>Sordariomycetes</taxon>
        <taxon>Hypocreomycetidae</taxon>
        <taxon>Glomerellales</taxon>
        <taxon>Glomerellaceae</taxon>
        <taxon>Colletotrichum</taxon>
        <taxon>Colletotrichum spaethianum species complex</taxon>
    </lineage>
</organism>
<reference evidence="1 2" key="1">
    <citation type="submission" date="2021-07" db="EMBL/GenBank/DDBJ databases">
        <title>Genome data of Colletotrichum spaethianum.</title>
        <authorList>
            <person name="Utami Y.D."/>
            <person name="Hiruma K."/>
        </authorList>
    </citation>
    <scope>NUCLEOTIDE SEQUENCE [LARGE SCALE GENOMIC DNA]</scope>
    <source>
        <strain evidence="1 2">MAFF 242679</strain>
    </source>
</reference>
<dbReference type="PANTHER" id="PTHR37844:SF2">
    <property type="entry name" value="SER_THR PROTEIN PHOSPHATASE SUPERFAMILY (AFU_ORTHOLOGUE AFUA_1G14840)"/>
    <property type="match status" value="1"/>
</dbReference>
<comment type="caution">
    <text evidence="1">The sequence shown here is derived from an EMBL/GenBank/DDBJ whole genome shotgun (WGS) entry which is preliminary data.</text>
</comment>
<protein>
    <submittedName>
        <fullName evidence="1">Uncharacterized protein</fullName>
    </submittedName>
</protein>
<name>A0AA37LNL7_9PEZI</name>
<dbReference type="PANTHER" id="PTHR37844">
    <property type="entry name" value="SER/THR PROTEIN PHOSPHATASE SUPERFAMILY (AFU_ORTHOLOGUE AFUA_1G14840)"/>
    <property type="match status" value="1"/>
</dbReference>
<dbReference type="Proteomes" id="UP001055172">
    <property type="component" value="Unassembled WGS sequence"/>
</dbReference>
<proteinExistence type="predicted"/>
<gene>
    <name evidence="1" type="ORF">ColLi_01526</name>
</gene>